<feature type="chain" id="PRO_5047004847" description="Secreted protein" evidence="2">
    <location>
        <begin position="31"/>
        <end position="419"/>
    </location>
</feature>
<dbReference type="Proteomes" id="UP001501074">
    <property type="component" value="Unassembled WGS sequence"/>
</dbReference>
<protein>
    <recommendedName>
        <fullName evidence="5">Secreted protein</fullName>
    </recommendedName>
</protein>
<feature type="region of interest" description="Disordered" evidence="1">
    <location>
        <begin position="24"/>
        <end position="80"/>
    </location>
</feature>
<dbReference type="InterPro" id="IPR052740">
    <property type="entry name" value="CE4"/>
</dbReference>
<evidence type="ECO:0008006" key="5">
    <source>
        <dbReference type="Google" id="ProtNLM"/>
    </source>
</evidence>
<name>A0ABP6YY45_9ACTN</name>
<organism evidence="3 4">
    <name type="scientific">Kineosporia mesophila</name>
    <dbReference type="NCBI Taxonomy" id="566012"/>
    <lineage>
        <taxon>Bacteria</taxon>
        <taxon>Bacillati</taxon>
        <taxon>Actinomycetota</taxon>
        <taxon>Actinomycetes</taxon>
        <taxon>Kineosporiales</taxon>
        <taxon>Kineosporiaceae</taxon>
        <taxon>Kineosporia</taxon>
    </lineage>
</organism>
<feature type="compositionally biased region" description="Polar residues" evidence="1">
    <location>
        <begin position="35"/>
        <end position="55"/>
    </location>
</feature>
<dbReference type="PROSITE" id="PS51318">
    <property type="entry name" value="TAT"/>
    <property type="match status" value="1"/>
</dbReference>
<dbReference type="PANTHER" id="PTHR45985">
    <property type="match status" value="1"/>
</dbReference>
<feature type="signal peptide" evidence="2">
    <location>
        <begin position="1"/>
        <end position="30"/>
    </location>
</feature>
<keyword evidence="2" id="KW-0732">Signal</keyword>
<dbReference type="Gene3D" id="3.20.20.370">
    <property type="entry name" value="Glycoside hydrolase/deacetylase"/>
    <property type="match status" value="1"/>
</dbReference>
<gene>
    <name evidence="3" type="ORF">GCM10022223_06270</name>
</gene>
<evidence type="ECO:0000256" key="2">
    <source>
        <dbReference type="SAM" id="SignalP"/>
    </source>
</evidence>
<evidence type="ECO:0000256" key="1">
    <source>
        <dbReference type="SAM" id="MobiDB-lite"/>
    </source>
</evidence>
<dbReference type="PROSITE" id="PS51257">
    <property type="entry name" value="PROKAR_LIPOPROTEIN"/>
    <property type="match status" value="1"/>
</dbReference>
<proteinExistence type="predicted"/>
<dbReference type="InterPro" id="IPR006311">
    <property type="entry name" value="TAT_signal"/>
</dbReference>
<dbReference type="InterPro" id="IPR011330">
    <property type="entry name" value="Glyco_hydro/deAcase_b/a-brl"/>
</dbReference>
<accession>A0ABP6YY45</accession>
<dbReference type="RefSeq" id="WP_231484150.1">
    <property type="nucleotide sequence ID" value="NZ_BAAAZO010000001.1"/>
</dbReference>
<comment type="caution">
    <text evidence="3">The sequence shown here is derived from an EMBL/GenBank/DDBJ whole genome shotgun (WGS) entry which is preliminary data.</text>
</comment>
<sequence length="419" mass="46340">MSPAPRRAPSRRTFLIGASAAAVTAGCTPAAQENPPRTSAPPTSARRTPTVTKTSGGPIGDGSTADTGPQPHQPRWKRLKPGEVPPQFVVFSWDGSANLDSGLFPRFRRLAQENGASMTFFLSGIYALPERHRRLYHPPRHPVGASDISFLTTKHVISTMRQIGRAWTEGHEIGTHFNGHFCGADGVSRWSAADWDSEIKQAKHFVKTWKTTTGTTGDRDLPPLPFDYEKELIGGRTPCLEGQTHLLPTAERLGWRYDASSPGAAQVWPSKKHGLWNLPLQALPFPDATPGKSKHVLSMDYNLMYKQSGADMHGDPALRPRWRAQARDAYLAGFERAHQGNRAPLFIGNHFEQWNGGIYMDAAEDALVEMAKKPGVKLVSFRQFVDWLDVQDPHVLARLRELPPGTRPAQGWKTFLRGA</sequence>
<evidence type="ECO:0000313" key="3">
    <source>
        <dbReference type="EMBL" id="GAA3594014.1"/>
    </source>
</evidence>
<keyword evidence="4" id="KW-1185">Reference proteome</keyword>
<dbReference type="EMBL" id="BAAAZO010000001">
    <property type="protein sequence ID" value="GAA3594014.1"/>
    <property type="molecule type" value="Genomic_DNA"/>
</dbReference>
<reference evidence="4" key="1">
    <citation type="journal article" date="2019" name="Int. J. Syst. Evol. Microbiol.">
        <title>The Global Catalogue of Microorganisms (GCM) 10K type strain sequencing project: providing services to taxonomists for standard genome sequencing and annotation.</title>
        <authorList>
            <consortium name="The Broad Institute Genomics Platform"/>
            <consortium name="The Broad Institute Genome Sequencing Center for Infectious Disease"/>
            <person name="Wu L."/>
            <person name="Ma J."/>
        </authorList>
    </citation>
    <scope>NUCLEOTIDE SEQUENCE [LARGE SCALE GENOMIC DNA]</scope>
    <source>
        <strain evidence="4">JCM 16902</strain>
    </source>
</reference>
<evidence type="ECO:0000313" key="4">
    <source>
        <dbReference type="Proteomes" id="UP001501074"/>
    </source>
</evidence>
<dbReference type="PANTHER" id="PTHR45985:SF3">
    <property type="entry name" value="CHITIN DEACETYLASE-LIKE 4"/>
    <property type="match status" value="1"/>
</dbReference>
<dbReference type="SUPFAM" id="SSF88713">
    <property type="entry name" value="Glycoside hydrolase/deacetylase"/>
    <property type="match status" value="1"/>
</dbReference>